<organism evidence="1 2">
    <name type="scientific">Sphingobacterium arenae</name>
    <dbReference type="NCBI Taxonomy" id="1280598"/>
    <lineage>
        <taxon>Bacteria</taxon>
        <taxon>Pseudomonadati</taxon>
        <taxon>Bacteroidota</taxon>
        <taxon>Sphingobacteriia</taxon>
        <taxon>Sphingobacteriales</taxon>
        <taxon>Sphingobacteriaceae</taxon>
        <taxon>Sphingobacterium</taxon>
    </lineage>
</organism>
<dbReference type="RefSeq" id="WP_190307587.1">
    <property type="nucleotide sequence ID" value="NZ_JACNYK010000001.1"/>
</dbReference>
<reference evidence="1 2" key="1">
    <citation type="submission" date="2020-08" db="EMBL/GenBank/DDBJ databases">
        <title>Sphingobacterium sp. DN00404 isolated from aquaculture water.</title>
        <authorList>
            <person name="Zhang M."/>
        </authorList>
    </citation>
    <scope>NUCLEOTIDE SEQUENCE [LARGE SCALE GENOMIC DNA]</scope>
    <source>
        <strain evidence="1 2">KCTC 32294</strain>
    </source>
</reference>
<comment type="caution">
    <text evidence="1">The sequence shown here is derived from an EMBL/GenBank/DDBJ whole genome shotgun (WGS) entry which is preliminary data.</text>
</comment>
<dbReference type="EMBL" id="JACNYK010000001">
    <property type="protein sequence ID" value="MBD1424446.1"/>
    <property type="molecule type" value="Genomic_DNA"/>
</dbReference>
<proteinExistence type="predicted"/>
<name>A0ABR7XZF9_9SPHI</name>
<evidence type="ECO:0000313" key="1">
    <source>
        <dbReference type="EMBL" id="MBD1424446.1"/>
    </source>
</evidence>
<evidence type="ECO:0000313" key="2">
    <source>
        <dbReference type="Proteomes" id="UP000606494"/>
    </source>
</evidence>
<sequence length="256" mass="28322">MKRLKLNLDQLGKELEMLDNEHLCSIKGGWDGGYGAYGGYNSWEELWEAMQNGYVPPEGDYNPGGYSGYGDYGWGDYGSYGGYNGGWPGWFPPGSGGYFGGYGGYGGDGIGGYSGYGSYGSYGPDYDNSEVRISGGSVTNHGNGILYKGDDGRIVYFEGVNVATNSFDHNSAYQLNGNIYIGEDWRANGFDVYILAHEYGHYLQQQQYGSDTYYVNVALPSFISAAFNPENHHAQWYEENATHRGEQYLEEYSVYP</sequence>
<dbReference type="Proteomes" id="UP000606494">
    <property type="component" value="Unassembled WGS sequence"/>
</dbReference>
<evidence type="ECO:0008006" key="3">
    <source>
        <dbReference type="Google" id="ProtNLM"/>
    </source>
</evidence>
<gene>
    <name evidence="1" type="ORF">H8B17_02530</name>
</gene>
<protein>
    <recommendedName>
        <fullName evidence="3">Peptidase M10 metallopeptidase domain-containing protein</fullName>
    </recommendedName>
</protein>
<accession>A0ABR7XZF9</accession>
<keyword evidence="2" id="KW-1185">Reference proteome</keyword>